<evidence type="ECO:0000256" key="2">
    <source>
        <dbReference type="ARBA" id="ARBA00022643"/>
    </source>
</evidence>
<sequence length="150" mass="15588">MNLIPTPENDIWTPPILQVIKEEGVKAVVYTGYGEGAIITSLFNELKASGIAIIYRDINPTPENTRLAEKAGADIIVATGFDEGGTLPGTALGTFSIVPLIADSVQSVPVMAAGGIADSRTARAAHALGAEGSLLVRCLLGQKKAVCRSQ</sequence>
<keyword evidence="4" id="KW-0223">Dioxygenase</keyword>
<reference evidence="4 5" key="1">
    <citation type="submission" date="2018-06" db="EMBL/GenBank/DDBJ databases">
        <authorList>
            <consortium name="Pathogen Informatics"/>
            <person name="Doyle S."/>
        </authorList>
    </citation>
    <scope>NUCLEOTIDE SEQUENCE [LARGE SCALE GENOMIC DNA]</scope>
    <source>
        <strain evidence="4 5">NCTC8261</strain>
    </source>
</reference>
<dbReference type="CDD" id="cd04730">
    <property type="entry name" value="NPD_like"/>
    <property type="match status" value="1"/>
</dbReference>
<accession>A0A379WTS5</accession>
<organism evidence="4 5">
    <name type="scientific">Salmonella enterica I</name>
    <dbReference type="NCBI Taxonomy" id="59201"/>
    <lineage>
        <taxon>Bacteria</taxon>
        <taxon>Pseudomonadati</taxon>
        <taxon>Pseudomonadota</taxon>
        <taxon>Gammaproteobacteria</taxon>
        <taxon>Enterobacterales</taxon>
        <taxon>Enterobacteriaceae</taxon>
        <taxon>Salmonella</taxon>
    </lineage>
</organism>
<evidence type="ECO:0000256" key="3">
    <source>
        <dbReference type="ARBA" id="ARBA00023002"/>
    </source>
</evidence>
<dbReference type="InterPro" id="IPR013785">
    <property type="entry name" value="Aldolase_TIM"/>
</dbReference>
<gene>
    <name evidence="4" type="ORF">NCTC8261_03769</name>
</gene>
<name>A0A379WTS5_SALET</name>
<evidence type="ECO:0000313" key="4">
    <source>
        <dbReference type="EMBL" id="SUH37472.1"/>
    </source>
</evidence>
<dbReference type="PANTHER" id="PTHR32332:SF20">
    <property type="entry name" value="2-NITROPROPANE DIOXYGENASE-LIKE PROTEIN"/>
    <property type="match status" value="1"/>
</dbReference>
<proteinExistence type="predicted"/>
<protein>
    <submittedName>
        <fullName evidence="4">2-nitropropane dioxygenase</fullName>
    </submittedName>
</protein>
<evidence type="ECO:0000313" key="5">
    <source>
        <dbReference type="Proteomes" id="UP000254712"/>
    </source>
</evidence>
<dbReference type="GO" id="GO:0018580">
    <property type="term" value="F:nitronate monooxygenase activity"/>
    <property type="evidence" value="ECO:0007669"/>
    <property type="project" value="InterPro"/>
</dbReference>
<dbReference type="EMBL" id="UGXT01000002">
    <property type="protein sequence ID" value="SUH37472.1"/>
    <property type="molecule type" value="Genomic_DNA"/>
</dbReference>
<keyword evidence="3" id="KW-0560">Oxidoreductase</keyword>
<keyword evidence="2" id="KW-0288">FMN</keyword>
<keyword evidence="1" id="KW-0285">Flavoprotein</keyword>
<dbReference type="Pfam" id="PF03060">
    <property type="entry name" value="NMO"/>
    <property type="match status" value="1"/>
</dbReference>
<dbReference type="PANTHER" id="PTHR32332">
    <property type="entry name" value="2-NITROPROPANE DIOXYGENASE"/>
    <property type="match status" value="1"/>
</dbReference>
<dbReference type="InterPro" id="IPR004136">
    <property type="entry name" value="NMO"/>
</dbReference>
<dbReference type="SUPFAM" id="SSF51412">
    <property type="entry name" value="Inosine monophosphate dehydrogenase (IMPDH)"/>
    <property type="match status" value="1"/>
</dbReference>
<dbReference type="Gene3D" id="3.20.20.70">
    <property type="entry name" value="Aldolase class I"/>
    <property type="match status" value="1"/>
</dbReference>
<dbReference type="AlphaFoldDB" id="A0A379WTS5"/>
<evidence type="ECO:0000256" key="1">
    <source>
        <dbReference type="ARBA" id="ARBA00022630"/>
    </source>
</evidence>
<dbReference type="GO" id="GO:0051213">
    <property type="term" value="F:dioxygenase activity"/>
    <property type="evidence" value="ECO:0007669"/>
    <property type="project" value="UniProtKB-KW"/>
</dbReference>
<dbReference type="Proteomes" id="UP000254712">
    <property type="component" value="Unassembled WGS sequence"/>
</dbReference>